<dbReference type="PANTHER" id="PTHR37422">
    <property type="entry name" value="TEICHURONIC ACID BIOSYNTHESIS PROTEIN TUAE"/>
    <property type="match status" value="1"/>
</dbReference>
<feature type="transmembrane region" description="Helical" evidence="5">
    <location>
        <begin position="172"/>
        <end position="189"/>
    </location>
</feature>
<feature type="transmembrane region" description="Helical" evidence="5">
    <location>
        <begin position="123"/>
        <end position="142"/>
    </location>
</feature>
<dbReference type="InterPro" id="IPR051533">
    <property type="entry name" value="WaaL-like"/>
</dbReference>
<feature type="transmembrane region" description="Helical" evidence="5">
    <location>
        <begin position="257"/>
        <end position="280"/>
    </location>
</feature>
<proteinExistence type="predicted"/>
<feature type="domain" description="O-antigen ligase-related" evidence="6">
    <location>
        <begin position="133"/>
        <end position="268"/>
    </location>
</feature>
<dbReference type="RefSeq" id="WP_190716137.1">
    <property type="nucleotide sequence ID" value="NZ_JACJST010000014.1"/>
</dbReference>
<name>A0ABR8FI28_9NOST</name>
<organism evidence="7 8">
    <name type="scientific">Anabaena lutea FACHB-196</name>
    <dbReference type="NCBI Taxonomy" id="2692881"/>
    <lineage>
        <taxon>Bacteria</taxon>
        <taxon>Bacillati</taxon>
        <taxon>Cyanobacteriota</taxon>
        <taxon>Cyanophyceae</taxon>
        <taxon>Nostocales</taxon>
        <taxon>Nostocaceae</taxon>
        <taxon>Anabaena</taxon>
    </lineage>
</organism>
<evidence type="ECO:0000313" key="8">
    <source>
        <dbReference type="Proteomes" id="UP000640531"/>
    </source>
</evidence>
<keyword evidence="3 5" id="KW-1133">Transmembrane helix</keyword>
<protein>
    <submittedName>
        <fullName evidence="7">O-antigen ligase family protein</fullName>
    </submittedName>
</protein>
<dbReference type="PANTHER" id="PTHR37422:SF13">
    <property type="entry name" value="LIPOPOLYSACCHARIDE BIOSYNTHESIS PROTEIN PA4999-RELATED"/>
    <property type="match status" value="1"/>
</dbReference>
<evidence type="ECO:0000259" key="6">
    <source>
        <dbReference type="Pfam" id="PF04932"/>
    </source>
</evidence>
<evidence type="ECO:0000256" key="5">
    <source>
        <dbReference type="SAM" id="Phobius"/>
    </source>
</evidence>
<dbReference type="Pfam" id="PF04932">
    <property type="entry name" value="Wzy_C"/>
    <property type="match status" value="1"/>
</dbReference>
<comment type="subcellular location">
    <subcellularLocation>
        <location evidence="1">Membrane</location>
        <topology evidence="1">Multi-pass membrane protein</topology>
    </subcellularLocation>
</comment>
<dbReference type="EMBL" id="JACJST010000014">
    <property type="protein sequence ID" value="MBD2569387.1"/>
    <property type="molecule type" value="Genomic_DNA"/>
</dbReference>
<evidence type="ECO:0000256" key="3">
    <source>
        <dbReference type="ARBA" id="ARBA00022989"/>
    </source>
</evidence>
<sequence length="339" mass="38641">MNLVISYSYFATPGSDSDIVALSYCFMALAFSINFVQISQKPYFSSLLFIIWTIISYFIISKIDPIYFQSIYGVNNPKFAGVYQYIGDTFALVSIAITARISTLKGLPKFSFLSRNAKYTNQLVRLIVVFSILVSSIIILFFNSSRASFFSFIIVSTYMLYCLLVTLRNKKFILLFIIISSLILFSTFADSFNNMMIEYNLLSNRNLSAVETGSDGSLDLRMDFYASGIKDIINNPIFGNYSERTLDSGRGTYIHNFLAAFQDFGFLTFFAYLGLVIFCVKQFLNSWKSVNDYECIFFNSLLIFNVIQILIFRHPLGLYAIFVNFGIALKRLCKSTVNL</sequence>
<reference evidence="7 8" key="1">
    <citation type="journal article" date="2020" name="ISME J.">
        <title>Comparative genomics reveals insights into cyanobacterial evolution and habitat adaptation.</title>
        <authorList>
            <person name="Chen M.Y."/>
            <person name="Teng W.K."/>
            <person name="Zhao L."/>
            <person name="Hu C.X."/>
            <person name="Zhou Y.K."/>
            <person name="Han B.P."/>
            <person name="Song L.R."/>
            <person name="Shu W.S."/>
        </authorList>
    </citation>
    <scope>NUCLEOTIDE SEQUENCE [LARGE SCALE GENOMIC DNA]</scope>
    <source>
        <strain evidence="7 8">FACHB-196</strain>
    </source>
</reference>
<feature type="transmembrane region" description="Helical" evidence="5">
    <location>
        <begin position="43"/>
        <end position="60"/>
    </location>
</feature>
<keyword evidence="8" id="KW-1185">Reference proteome</keyword>
<gene>
    <name evidence="7" type="ORF">H6G59_16080</name>
</gene>
<keyword evidence="2 5" id="KW-0812">Transmembrane</keyword>
<accession>A0ABR8FI28</accession>
<comment type="caution">
    <text evidence="7">The sequence shown here is derived from an EMBL/GenBank/DDBJ whole genome shotgun (WGS) entry which is preliminary data.</text>
</comment>
<feature type="transmembrane region" description="Helical" evidence="5">
    <location>
        <begin position="148"/>
        <end position="165"/>
    </location>
</feature>
<dbReference type="GO" id="GO:0016874">
    <property type="term" value="F:ligase activity"/>
    <property type="evidence" value="ECO:0007669"/>
    <property type="project" value="UniProtKB-KW"/>
</dbReference>
<evidence type="ECO:0000313" key="7">
    <source>
        <dbReference type="EMBL" id="MBD2569387.1"/>
    </source>
</evidence>
<dbReference type="InterPro" id="IPR007016">
    <property type="entry name" value="O-antigen_ligase-rel_domated"/>
</dbReference>
<feature type="transmembrane region" description="Helical" evidence="5">
    <location>
        <begin position="80"/>
        <end position="102"/>
    </location>
</feature>
<dbReference type="Proteomes" id="UP000640531">
    <property type="component" value="Unassembled WGS sequence"/>
</dbReference>
<evidence type="ECO:0000256" key="4">
    <source>
        <dbReference type="ARBA" id="ARBA00023136"/>
    </source>
</evidence>
<evidence type="ECO:0000256" key="1">
    <source>
        <dbReference type="ARBA" id="ARBA00004141"/>
    </source>
</evidence>
<evidence type="ECO:0000256" key="2">
    <source>
        <dbReference type="ARBA" id="ARBA00022692"/>
    </source>
</evidence>
<feature type="transmembrane region" description="Helical" evidence="5">
    <location>
        <begin position="19"/>
        <end position="36"/>
    </location>
</feature>
<keyword evidence="4 5" id="KW-0472">Membrane</keyword>
<keyword evidence="7" id="KW-0436">Ligase</keyword>